<keyword evidence="2" id="KW-1185">Reference proteome</keyword>
<dbReference type="AlphaFoldDB" id="A0A8U0ILY8"/>
<evidence type="ECO:0000313" key="1">
    <source>
        <dbReference type="EMBL" id="UPW02150.1"/>
    </source>
</evidence>
<name>A0A8U0ILY8_9EURY</name>
<organism evidence="1 2">
    <name type="scientific">Halorussus gelatinilyticus</name>
    <dbReference type="NCBI Taxonomy" id="2937524"/>
    <lineage>
        <taxon>Archaea</taxon>
        <taxon>Methanobacteriati</taxon>
        <taxon>Methanobacteriota</taxon>
        <taxon>Stenosarchaea group</taxon>
        <taxon>Halobacteria</taxon>
        <taxon>Halobacteriales</taxon>
        <taxon>Haladaptataceae</taxon>
        <taxon>Halorussus</taxon>
    </lineage>
</organism>
<gene>
    <name evidence="1" type="ORF">M0R88_08660</name>
</gene>
<accession>A0A8U0ILY8</accession>
<dbReference type="GeneID" id="72189921"/>
<dbReference type="KEGG" id="haxz:M0R88_08660"/>
<proteinExistence type="predicted"/>
<evidence type="ECO:0008006" key="3">
    <source>
        <dbReference type="Google" id="ProtNLM"/>
    </source>
</evidence>
<reference evidence="1" key="1">
    <citation type="submission" date="2022-04" db="EMBL/GenBank/DDBJ databases">
        <title>Diverse halophilic archaea isolated from saline environments.</title>
        <authorList>
            <person name="Cui H.-L."/>
        </authorList>
    </citation>
    <scope>NUCLEOTIDE SEQUENCE</scope>
    <source>
        <strain evidence="1">XZYJT40</strain>
    </source>
</reference>
<dbReference type="EMBL" id="CP096658">
    <property type="protein sequence ID" value="UPW02150.1"/>
    <property type="molecule type" value="Genomic_DNA"/>
</dbReference>
<evidence type="ECO:0000313" key="2">
    <source>
        <dbReference type="Proteomes" id="UP000830434"/>
    </source>
</evidence>
<protein>
    <recommendedName>
        <fullName evidence="3">Halobacterial output domain-containing protein</fullName>
    </recommendedName>
</protein>
<dbReference type="RefSeq" id="WP_248656536.1">
    <property type="nucleotide sequence ID" value="NZ_CP096658.1"/>
</dbReference>
<dbReference type="Proteomes" id="UP000830434">
    <property type="component" value="Chromosome"/>
</dbReference>
<sequence length="93" mass="10535">MDDYERVPVGDWSDVTEHLRELAEDGEVSESDEGIEITVGNATFLVTRDGRVSAEMPLHDFEDGEVEVLYFDHDRGAVRVENGDRSYEFRAPS</sequence>